<sequence length="274" mass="32037">AAHLTHQMLYKIQQPFLKLVKNKIDLLCIVGNYVITYRNLVNCKLLWQELYTKKLINIMKELNSPGHGKEVLEIRIRQGFLLASYTNSKSFGVELLPQDTVQREEVMGTYIKNILGYRNYVRAAKKIESHLLKNEYSYEVKPEFKAASPNLLSLVPVKIKISEDNRKKEWIITEEGGTREVRQGKLSQENMQACIRQVKKNIVIGVLPRIISLKDKKELLCPILSFDSKDLMEQQIKSQREKRIVDQIDLSEYMEIEMIKNQHFEERLEETLIS</sequence>
<feature type="non-terminal residue" evidence="1">
    <location>
        <position position="1"/>
    </location>
</feature>
<keyword evidence="2" id="KW-1185">Reference proteome</keyword>
<name>A0ABN7WAN0_GIGMA</name>
<gene>
    <name evidence="1" type="ORF">GMARGA_LOCUS27920</name>
</gene>
<protein>
    <submittedName>
        <fullName evidence="1">41749_t:CDS:1</fullName>
    </submittedName>
</protein>
<dbReference type="Proteomes" id="UP000789901">
    <property type="component" value="Unassembled WGS sequence"/>
</dbReference>
<feature type="non-terminal residue" evidence="1">
    <location>
        <position position="274"/>
    </location>
</feature>
<accession>A0ABN7WAN0</accession>
<evidence type="ECO:0000313" key="2">
    <source>
        <dbReference type="Proteomes" id="UP000789901"/>
    </source>
</evidence>
<comment type="caution">
    <text evidence="1">The sequence shown here is derived from an EMBL/GenBank/DDBJ whole genome shotgun (WGS) entry which is preliminary data.</text>
</comment>
<reference evidence="1 2" key="1">
    <citation type="submission" date="2021-06" db="EMBL/GenBank/DDBJ databases">
        <authorList>
            <person name="Kallberg Y."/>
            <person name="Tangrot J."/>
            <person name="Rosling A."/>
        </authorList>
    </citation>
    <scope>NUCLEOTIDE SEQUENCE [LARGE SCALE GENOMIC DNA]</scope>
    <source>
        <strain evidence="1 2">120-4 pot B 10/14</strain>
    </source>
</reference>
<proteinExistence type="predicted"/>
<organism evidence="1 2">
    <name type="scientific">Gigaspora margarita</name>
    <dbReference type="NCBI Taxonomy" id="4874"/>
    <lineage>
        <taxon>Eukaryota</taxon>
        <taxon>Fungi</taxon>
        <taxon>Fungi incertae sedis</taxon>
        <taxon>Mucoromycota</taxon>
        <taxon>Glomeromycotina</taxon>
        <taxon>Glomeromycetes</taxon>
        <taxon>Diversisporales</taxon>
        <taxon>Gigasporaceae</taxon>
        <taxon>Gigaspora</taxon>
    </lineage>
</organism>
<dbReference type="EMBL" id="CAJVQB010034873">
    <property type="protein sequence ID" value="CAG8821792.1"/>
    <property type="molecule type" value="Genomic_DNA"/>
</dbReference>
<evidence type="ECO:0000313" key="1">
    <source>
        <dbReference type="EMBL" id="CAG8821792.1"/>
    </source>
</evidence>